<dbReference type="AlphaFoldDB" id="A0A7S0CK28"/>
<proteinExistence type="predicted"/>
<reference evidence="1" key="1">
    <citation type="submission" date="2021-01" db="EMBL/GenBank/DDBJ databases">
        <authorList>
            <person name="Corre E."/>
            <person name="Pelletier E."/>
            <person name="Niang G."/>
            <person name="Scheremetjew M."/>
            <person name="Finn R."/>
            <person name="Kale V."/>
            <person name="Holt S."/>
            <person name="Cochrane G."/>
            <person name="Meng A."/>
            <person name="Brown T."/>
            <person name="Cohen L."/>
        </authorList>
    </citation>
    <scope>NUCLEOTIDE SEQUENCE</scope>
    <source>
        <strain evidence="1">CCAP1064/1</strain>
    </source>
</reference>
<name>A0A7S0CK28_9STRA</name>
<dbReference type="EMBL" id="HBEL01048407">
    <property type="protein sequence ID" value="CAD8426229.1"/>
    <property type="molecule type" value="Transcribed_RNA"/>
</dbReference>
<protein>
    <submittedName>
        <fullName evidence="1">Uncharacterized protein</fullName>
    </submittedName>
</protein>
<accession>A0A7S0CK28</accession>
<sequence>MTLHLETDQWGDETSWEVKHVGGGKQLQGNGYSGETVYNKEYCLQPSPGGECEFTIKDSYGDGICCGQYGDGSYEVKLNDEQVASGGQFGFSETTKFPCVGSNTEAPVASPIESPISSPTESPVASPSGFVRISRFEVKQKIRDNGKLKTKLKFAVKTAEGERATGSVIKVQIDFGDIMVEVDECTVREIGRCTVRLPAYHPDDYGAVLVSVNDISSTHGAYDPNLNKEVDECPLFSSQCVKYPIN</sequence>
<evidence type="ECO:0000313" key="1">
    <source>
        <dbReference type="EMBL" id="CAD8426229.1"/>
    </source>
</evidence>
<organism evidence="1">
    <name type="scientific">Proboscia inermis</name>
    <dbReference type="NCBI Taxonomy" id="420281"/>
    <lineage>
        <taxon>Eukaryota</taxon>
        <taxon>Sar</taxon>
        <taxon>Stramenopiles</taxon>
        <taxon>Ochrophyta</taxon>
        <taxon>Bacillariophyta</taxon>
        <taxon>Coscinodiscophyceae</taxon>
        <taxon>Rhizosoleniophycidae</taxon>
        <taxon>Rhizosoleniales</taxon>
        <taxon>Rhizosoleniaceae</taxon>
        <taxon>Proboscia</taxon>
    </lineage>
</organism>
<gene>
    <name evidence="1" type="ORF">PINE0816_LOCUS22391</name>
</gene>